<dbReference type="EMBL" id="NIDE01000002">
    <property type="protein sequence ID" value="OWK45760.1"/>
    <property type="molecule type" value="Genomic_DNA"/>
</dbReference>
<accession>A0A225DW41</accession>
<dbReference type="AlphaFoldDB" id="A0A225DW41"/>
<reference evidence="3" key="1">
    <citation type="submission" date="2017-06" db="EMBL/GenBank/DDBJ databases">
        <title>Genome analysis of Fimbriiglobus ruber SP5, the first member of the order Planctomycetales with confirmed chitinolytic capability.</title>
        <authorList>
            <person name="Ravin N.V."/>
            <person name="Rakitin A.L."/>
            <person name="Ivanova A.A."/>
            <person name="Beletsky A.V."/>
            <person name="Kulichevskaya I.S."/>
            <person name="Mardanov A.V."/>
            <person name="Dedysh S.N."/>
        </authorList>
    </citation>
    <scope>NUCLEOTIDE SEQUENCE [LARGE SCALE GENOMIC DNA]</scope>
    <source>
        <strain evidence="3">SP5</strain>
    </source>
</reference>
<sequence length="201" mass="21176">MPTDPPPDTDDIGTDDDYDVVDALIEEADLMSTEEDPDDDDAVYEDDTPGVYDYYTVTSHFIDEPGVRVMPPGRPAGVGKKVVLGGASLRLRVEFAVARVGGPPELPDPTPADPNAVYVGGQISPANIDYPGDGVSPRYRVTGIYDYEFLDRSLVNVAAPVPPFVDLTPASGDAAQVAGLLNQSVIDTAGAGGPVNPFPDE</sequence>
<protein>
    <submittedName>
        <fullName evidence="2">Uncharacterized protein</fullName>
    </submittedName>
</protein>
<feature type="region of interest" description="Disordered" evidence="1">
    <location>
        <begin position="29"/>
        <end position="48"/>
    </location>
</feature>
<gene>
    <name evidence="2" type="ORF">FRUB_02091</name>
</gene>
<evidence type="ECO:0000313" key="3">
    <source>
        <dbReference type="Proteomes" id="UP000214646"/>
    </source>
</evidence>
<comment type="caution">
    <text evidence="2">The sequence shown here is derived from an EMBL/GenBank/DDBJ whole genome shotgun (WGS) entry which is preliminary data.</text>
</comment>
<name>A0A225DW41_9BACT</name>
<dbReference type="Proteomes" id="UP000214646">
    <property type="component" value="Unassembled WGS sequence"/>
</dbReference>
<evidence type="ECO:0000256" key="1">
    <source>
        <dbReference type="SAM" id="MobiDB-lite"/>
    </source>
</evidence>
<proteinExistence type="predicted"/>
<dbReference type="RefSeq" id="WP_088253443.1">
    <property type="nucleotide sequence ID" value="NZ_NIDE01000002.1"/>
</dbReference>
<keyword evidence="3" id="KW-1185">Reference proteome</keyword>
<organism evidence="2 3">
    <name type="scientific">Fimbriiglobus ruber</name>
    <dbReference type="NCBI Taxonomy" id="1908690"/>
    <lineage>
        <taxon>Bacteria</taxon>
        <taxon>Pseudomonadati</taxon>
        <taxon>Planctomycetota</taxon>
        <taxon>Planctomycetia</taxon>
        <taxon>Gemmatales</taxon>
        <taxon>Gemmataceae</taxon>
        <taxon>Fimbriiglobus</taxon>
    </lineage>
</organism>
<evidence type="ECO:0000313" key="2">
    <source>
        <dbReference type="EMBL" id="OWK45760.1"/>
    </source>
</evidence>